<comment type="caution">
    <text evidence="1">The sequence shown here is derived from an EMBL/GenBank/DDBJ whole genome shotgun (WGS) entry which is preliminary data.</text>
</comment>
<accession>A0A9W6JV83</accession>
<sequence length="64" mass="7189">MGDTSKLYSKIETEAAGWKGSIREFRTELRAREKEARTISTDTMIAKGSDDVLERAIHAMVSSR</sequence>
<dbReference type="AlphaFoldDB" id="A0A9W6JV83"/>
<organism evidence="1 2">
    <name type="scientific">Ancylobacter defluvii</name>
    <dbReference type="NCBI Taxonomy" id="1282440"/>
    <lineage>
        <taxon>Bacteria</taxon>
        <taxon>Pseudomonadati</taxon>
        <taxon>Pseudomonadota</taxon>
        <taxon>Alphaproteobacteria</taxon>
        <taxon>Hyphomicrobiales</taxon>
        <taxon>Xanthobacteraceae</taxon>
        <taxon>Ancylobacter</taxon>
    </lineage>
</organism>
<reference evidence="1" key="2">
    <citation type="submission" date="2023-01" db="EMBL/GenBank/DDBJ databases">
        <authorList>
            <person name="Sun Q."/>
            <person name="Evtushenko L."/>
        </authorList>
    </citation>
    <scope>NUCLEOTIDE SEQUENCE</scope>
    <source>
        <strain evidence="1">VKM B-2789</strain>
    </source>
</reference>
<evidence type="ECO:0000313" key="1">
    <source>
        <dbReference type="EMBL" id="GLK84376.1"/>
    </source>
</evidence>
<dbReference type="EMBL" id="BSFM01000012">
    <property type="protein sequence ID" value="GLK84376.1"/>
    <property type="molecule type" value="Genomic_DNA"/>
</dbReference>
<evidence type="ECO:0000313" key="2">
    <source>
        <dbReference type="Proteomes" id="UP001143330"/>
    </source>
</evidence>
<name>A0A9W6JV83_9HYPH</name>
<protein>
    <submittedName>
        <fullName evidence="1">Uncharacterized protein</fullName>
    </submittedName>
</protein>
<dbReference type="Proteomes" id="UP001143330">
    <property type="component" value="Unassembled WGS sequence"/>
</dbReference>
<reference evidence="1" key="1">
    <citation type="journal article" date="2014" name="Int. J. Syst. Evol. Microbiol.">
        <title>Complete genome sequence of Corynebacterium casei LMG S-19264T (=DSM 44701T), isolated from a smear-ripened cheese.</title>
        <authorList>
            <consortium name="US DOE Joint Genome Institute (JGI-PGF)"/>
            <person name="Walter F."/>
            <person name="Albersmeier A."/>
            <person name="Kalinowski J."/>
            <person name="Ruckert C."/>
        </authorList>
    </citation>
    <scope>NUCLEOTIDE SEQUENCE</scope>
    <source>
        <strain evidence="1">VKM B-2789</strain>
    </source>
</reference>
<dbReference type="RefSeq" id="WP_213358666.1">
    <property type="nucleotide sequence ID" value="NZ_BSFM01000012.1"/>
</dbReference>
<gene>
    <name evidence="1" type="ORF">GCM10017653_24460</name>
</gene>
<proteinExistence type="predicted"/>
<keyword evidence="2" id="KW-1185">Reference proteome</keyword>